<feature type="region of interest" description="Disordered" evidence="1">
    <location>
        <begin position="783"/>
        <end position="819"/>
    </location>
</feature>
<evidence type="ECO:0000313" key="3">
    <source>
        <dbReference type="EMBL" id="CAD7205420.1"/>
    </source>
</evidence>
<feature type="region of interest" description="Disordered" evidence="1">
    <location>
        <begin position="893"/>
        <end position="987"/>
    </location>
</feature>
<dbReference type="SUPFAM" id="SSF57625">
    <property type="entry name" value="Invertebrate chitin-binding proteins"/>
    <property type="match status" value="1"/>
</dbReference>
<feature type="region of interest" description="Disordered" evidence="1">
    <location>
        <begin position="400"/>
        <end position="468"/>
    </location>
</feature>
<proteinExistence type="predicted"/>
<dbReference type="InterPro" id="IPR036508">
    <property type="entry name" value="Chitin-bd_dom_sf"/>
</dbReference>
<dbReference type="PROSITE" id="PS50940">
    <property type="entry name" value="CHIT_BIND_II"/>
    <property type="match status" value="1"/>
</dbReference>
<dbReference type="GO" id="GO:0008061">
    <property type="term" value="F:chitin binding"/>
    <property type="evidence" value="ECO:0007669"/>
    <property type="project" value="InterPro"/>
</dbReference>
<dbReference type="PANTHER" id="PTHR22933:SF43">
    <property type="entry name" value="LP10131P"/>
    <property type="match status" value="1"/>
</dbReference>
<feature type="compositionally biased region" description="Polar residues" evidence="1">
    <location>
        <begin position="509"/>
        <end position="527"/>
    </location>
</feature>
<organism evidence="3">
    <name type="scientific">Timema douglasi</name>
    <name type="common">Walking stick</name>
    <dbReference type="NCBI Taxonomy" id="61478"/>
    <lineage>
        <taxon>Eukaryota</taxon>
        <taxon>Metazoa</taxon>
        <taxon>Ecdysozoa</taxon>
        <taxon>Arthropoda</taxon>
        <taxon>Hexapoda</taxon>
        <taxon>Insecta</taxon>
        <taxon>Pterygota</taxon>
        <taxon>Neoptera</taxon>
        <taxon>Polyneoptera</taxon>
        <taxon>Phasmatodea</taxon>
        <taxon>Timematodea</taxon>
        <taxon>Timematoidea</taxon>
        <taxon>Timematidae</taxon>
        <taxon>Timema</taxon>
    </lineage>
</organism>
<feature type="compositionally biased region" description="Basic and acidic residues" evidence="1">
    <location>
        <begin position="599"/>
        <end position="611"/>
    </location>
</feature>
<evidence type="ECO:0000256" key="1">
    <source>
        <dbReference type="SAM" id="MobiDB-lite"/>
    </source>
</evidence>
<dbReference type="PANTHER" id="PTHR22933">
    <property type="entry name" value="FI18007P1-RELATED"/>
    <property type="match status" value="1"/>
</dbReference>
<reference evidence="3" key="1">
    <citation type="submission" date="2020-11" db="EMBL/GenBank/DDBJ databases">
        <authorList>
            <person name="Tran Van P."/>
        </authorList>
    </citation>
    <scope>NUCLEOTIDE SEQUENCE</scope>
</reference>
<feature type="compositionally biased region" description="Polar residues" evidence="1">
    <location>
        <begin position="412"/>
        <end position="421"/>
    </location>
</feature>
<feature type="region of interest" description="Disordered" evidence="1">
    <location>
        <begin position="665"/>
        <end position="702"/>
    </location>
</feature>
<feature type="compositionally biased region" description="Polar residues" evidence="1">
    <location>
        <begin position="933"/>
        <end position="960"/>
    </location>
</feature>
<sequence length="1200" mass="131900">MIGSSPDVCCFLPGCEPAWHLLVLSLSELEEEVVEEEDSRGDEGTEDYSHEEDTFTHYYTSTTPSPPPPPPPPVIKTVTANFSITTENRSQPEIIPPVTRKPFVPTALSPQENKRPYSPTSHSYFNQGPQVNVQKPGESGVLSGGYRPPVTSTAVPGGSEHAKHQHRTQQILDLHKQGDKRQFVPTTQSPSHFFGVNNNPSGFSITTTHATNSAPFPSVQPYPEVTPTKSSIFVIQDDGHPHGDRQSPIVRAAQSLRSTIASHGGEFPSHHRIQFSNSPLAFHFNSHQPGHQLFTTPALAIVSTTSSTSKSLNGKGFQERPVVPPPIINRSESYSFISDVRPAIPINLTAPEPTSPQLFLETTAPGVYDEYQEHDVHTDPFFRDVPRIGKSNPTSIIVRRTTTTRRKRNTNGSSQAPTESQFKLEKSSWGLKNRVKKSHNKVTKISSEKAHKKKHKVPPPVPGTSFGLSANVAETESSKESLGLEVTGLLHRMNGPKADHSDSRHPLSGKTSLRPNFLNTKQITDAQGTKHEPLINDRSLSEPIGLGSEEIDTEGNSARDYSDGPTHRRSITVSQSSRGRYTGGSDKNTIQNSGVVESLETHSSDKPHRGGLEVSPLGGNSSEIKQVAINKTKPYTLKGQVRRNKPTDDKNMTYEYSTSIIIEVPSIPDDSKRNGSHSRQKRQLSEATKGVQPPRPNFSCEDKTPGGYYADLGSNCQIFHICSQGRHGRLQDNKFWCGPGTTFDQHSLTCQAAGLVSCSSSSSQTVKYLEDVPSDAFFKDVPRVGRNKTRPAAPNRRGSRRTERDVSSQIAAESRYSGPVVRSGRVETTEVEVKVSEKPRKKKYKITPSVLISYFETSDVPKADHSDSRHPLSATTSLRPNFLNTKRITDVPGTKHEPLINDRSLSEPIGLGSEEIVTEGNSARDYSDRTTNRRSITVSQSSRGRYTGGSDKNTIQNSGVVESLGTHSSDKPHRGGLEVSPLGGNSSEIKQVAINKTKPYTLKGQVRRNKPTDDKNMTYEYSTSIIIEVPSIPEDSKRNGSHSRHKRQLSEALSGFQTPSTSFSCKGKIPGGYYADLGSNCQIFHICSQGRHGSSVRLATLVPRKVSPGTVFYWSSLTVTTSLLVSYVVRSTCTTCVENLLSRRHDIVKSLKDNMFWCGPGTSFNQISLTCQTSELVDCSLAPTFYYLNDHFLDDLSTIH</sequence>
<dbReference type="EMBL" id="OA575053">
    <property type="protein sequence ID" value="CAD7205420.1"/>
    <property type="molecule type" value="Genomic_DNA"/>
</dbReference>
<gene>
    <name evidence="3" type="ORF">TDIB3V08_LOCUS11572</name>
</gene>
<feature type="region of interest" description="Disordered" evidence="1">
    <location>
        <begin position="94"/>
        <end position="120"/>
    </location>
</feature>
<feature type="region of interest" description="Disordered" evidence="1">
    <location>
        <begin position="492"/>
        <end position="621"/>
    </location>
</feature>
<dbReference type="GO" id="GO:0005576">
    <property type="term" value="C:extracellular region"/>
    <property type="evidence" value="ECO:0007669"/>
    <property type="project" value="InterPro"/>
</dbReference>
<evidence type="ECO:0000259" key="2">
    <source>
        <dbReference type="PROSITE" id="PS50940"/>
    </source>
</evidence>
<dbReference type="Pfam" id="PF01607">
    <property type="entry name" value="CBM_14"/>
    <property type="match status" value="1"/>
</dbReference>
<feature type="compositionally biased region" description="Basic residues" evidence="1">
    <location>
        <begin position="433"/>
        <end position="442"/>
    </location>
</feature>
<dbReference type="SMART" id="SM00494">
    <property type="entry name" value="ChtBD2"/>
    <property type="match status" value="1"/>
</dbReference>
<dbReference type="InterPro" id="IPR052976">
    <property type="entry name" value="Scoloptoxin-like"/>
</dbReference>
<protein>
    <recommendedName>
        <fullName evidence="2">Chitin-binding type-2 domain-containing protein</fullName>
    </recommendedName>
</protein>
<feature type="region of interest" description="Disordered" evidence="1">
    <location>
        <begin position="1031"/>
        <end position="1055"/>
    </location>
</feature>
<feature type="compositionally biased region" description="Polar residues" evidence="1">
    <location>
        <begin position="571"/>
        <end position="595"/>
    </location>
</feature>
<dbReference type="InterPro" id="IPR002557">
    <property type="entry name" value="Chitin-bd_dom"/>
</dbReference>
<accession>A0A7R8VV35</accession>
<name>A0A7R8VV35_TIMDO</name>
<dbReference type="AlphaFoldDB" id="A0A7R8VV35"/>
<feature type="domain" description="Chitin-binding type-2" evidence="2">
    <location>
        <begin position="697"/>
        <end position="760"/>
    </location>
</feature>